<name>A0A263BY70_9BACI</name>
<organism evidence="2 3">
    <name type="scientific">Lottiidibacillus patelloidae</name>
    <dbReference type="NCBI Taxonomy" id="2670334"/>
    <lineage>
        <taxon>Bacteria</taxon>
        <taxon>Bacillati</taxon>
        <taxon>Bacillota</taxon>
        <taxon>Bacilli</taxon>
        <taxon>Bacillales</taxon>
        <taxon>Bacillaceae</taxon>
        <taxon>Lottiidibacillus</taxon>
    </lineage>
</organism>
<reference evidence="2 3" key="2">
    <citation type="submission" date="2017-09" db="EMBL/GenBank/DDBJ databases">
        <title>Bacillus patelloidae sp. nov., isolated from the intestinal tract of a marine limpet.</title>
        <authorList>
            <person name="Liu R."/>
            <person name="Dong C."/>
            <person name="Shao Z."/>
        </authorList>
    </citation>
    <scope>NUCLEOTIDE SEQUENCE [LARGE SCALE GENOMIC DNA]</scope>
    <source>
        <strain evidence="2 3">SA5d-4</strain>
    </source>
</reference>
<proteinExistence type="predicted"/>
<protein>
    <recommendedName>
        <fullName evidence="4">DUF1269 domain-containing protein</fullName>
    </recommendedName>
</protein>
<comment type="caution">
    <text evidence="2">The sequence shown here is derived from an EMBL/GenBank/DDBJ whole genome shotgun (WGS) entry which is preliminary data.</text>
</comment>
<gene>
    <name evidence="2" type="ORF">CIB95_00570</name>
</gene>
<evidence type="ECO:0000256" key="1">
    <source>
        <dbReference type="SAM" id="Phobius"/>
    </source>
</evidence>
<dbReference type="RefSeq" id="WP_094920468.1">
    <property type="nucleotide sequence ID" value="NZ_NPIA01000001.1"/>
</dbReference>
<keyword evidence="1" id="KW-0472">Membrane</keyword>
<evidence type="ECO:0008006" key="4">
    <source>
        <dbReference type="Google" id="ProtNLM"/>
    </source>
</evidence>
<dbReference type="EMBL" id="NPIA01000001">
    <property type="protein sequence ID" value="OZM58106.1"/>
    <property type="molecule type" value="Genomic_DNA"/>
</dbReference>
<evidence type="ECO:0000313" key="2">
    <source>
        <dbReference type="EMBL" id="OZM58106.1"/>
    </source>
</evidence>
<dbReference type="AlphaFoldDB" id="A0A263BY70"/>
<sequence>MLVVTSLAHSVNVELLISDIQKYGISKKQIFVTSLDKISPTESIHSERLIEDGIKLSFIDLAFAFGTAFSVIGAIYGYTLKWGPINWGLIGFFTGCLSAYVISFVMRKNKKRIKDEDYSEVLIFIQCDEQYHRKLKQLFLEYKTNGTAVLLRD</sequence>
<feature type="transmembrane region" description="Helical" evidence="1">
    <location>
        <begin position="85"/>
        <end position="106"/>
    </location>
</feature>
<dbReference type="Proteomes" id="UP000217083">
    <property type="component" value="Unassembled WGS sequence"/>
</dbReference>
<feature type="transmembrane region" description="Helical" evidence="1">
    <location>
        <begin position="58"/>
        <end position="79"/>
    </location>
</feature>
<reference evidence="3" key="1">
    <citation type="submission" date="2017-08" db="EMBL/GenBank/DDBJ databases">
        <authorList>
            <person name="Huang Z."/>
        </authorList>
    </citation>
    <scope>NUCLEOTIDE SEQUENCE [LARGE SCALE GENOMIC DNA]</scope>
    <source>
        <strain evidence="3">SA5d-4</strain>
    </source>
</reference>
<keyword evidence="3" id="KW-1185">Reference proteome</keyword>
<accession>A0A263BY70</accession>
<keyword evidence="1" id="KW-1133">Transmembrane helix</keyword>
<evidence type="ECO:0000313" key="3">
    <source>
        <dbReference type="Proteomes" id="UP000217083"/>
    </source>
</evidence>
<keyword evidence="1" id="KW-0812">Transmembrane</keyword>